<dbReference type="Gramene" id="KQK05210">
    <property type="protein sequence ID" value="KQK05210"/>
    <property type="gene ID" value="BRADI_2g18713v3"/>
</dbReference>
<dbReference type="EMBL" id="CM000881">
    <property type="protein sequence ID" value="KQK05210.2"/>
    <property type="molecule type" value="Genomic_DNA"/>
</dbReference>
<dbReference type="EnsemblPlants" id="KQK05210">
    <property type="protein sequence ID" value="KQK05210"/>
    <property type="gene ID" value="BRADI_2g18713v3"/>
</dbReference>
<dbReference type="AlphaFoldDB" id="A0A0Q3QUZ7"/>
<keyword evidence="4" id="KW-1185">Reference proteome</keyword>
<evidence type="ECO:0000256" key="1">
    <source>
        <dbReference type="SAM" id="MobiDB-lite"/>
    </source>
</evidence>
<proteinExistence type="predicted"/>
<evidence type="ECO:0000313" key="4">
    <source>
        <dbReference type="Proteomes" id="UP000008810"/>
    </source>
</evidence>
<reference evidence="2 3" key="1">
    <citation type="journal article" date="2010" name="Nature">
        <title>Genome sequencing and analysis of the model grass Brachypodium distachyon.</title>
        <authorList>
            <consortium name="International Brachypodium Initiative"/>
        </authorList>
    </citation>
    <scope>NUCLEOTIDE SEQUENCE [LARGE SCALE GENOMIC DNA]</scope>
    <source>
        <strain evidence="2 3">Bd21</strain>
    </source>
</reference>
<sequence>AFLQFSRLFYLLPPRAPVCSPSRRTTPPSPPHAPLTRVPHGWVVPFRAAEQRLHAWARRPRRRRRLPHPPDYFSRAPLARVRPSRLPHPSGRGHPPLSLWLAFPHLPKPHLESCRPDGIALDTPPSSAVQENDATPLSFGPARPTEHLATPSKHLAPDPLPPPPTYKVASCKKVHGAAMAALEQKFQFLDNRAASSSSFEP</sequence>
<gene>
    <name evidence="2" type="ORF">BRADI_2g18713v3</name>
</gene>
<organism evidence="2">
    <name type="scientific">Brachypodium distachyon</name>
    <name type="common">Purple false brome</name>
    <name type="synonym">Trachynia distachya</name>
    <dbReference type="NCBI Taxonomy" id="15368"/>
    <lineage>
        <taxon>Eukaryota</taxon>
        <taxon>Viridiplantae</taxon>
        <taxon>Streptophyta</taxon>
        <taxon>Embryophyta</taxon>
        <taxon>Tracheophyta</taxon>
        <taxon>Spermatophyta</taxon>
        <taxon>Magnoliopsida</taxon>
        <taxon>Liliopsida</taxon>
        <taxon>Poales</taxon>
        <taxon>Poaceae</taxon>
        <taxon>BOP clade</taxon>
        <taxon>Pooideae</taxon>
        <taxon>Stipodae</taxon>
        <taxon>Brachypodieae</taxon>
        <taxon>Brachypodium</taxon>
    </lineage>
</organism>
<feature type="compositionally biased region" description="Polar residues" evidence="1">
    <location>
        <begin position="124"/>
        <end position="135"/>
    </location>
</feature>
<feature type="region of interest" description="Disordered" evidence="1">
    <location>
        <begin position="120"/>
        <end position="164"/>
    </location>
</feature>
<evidence type="ECO:0000313" key="3">
    <source>
        <dbReference type="EnsemblPlants" id="KQK05210"/>
    </source>
</evidence>
<dbReference type="Proteomes" id="UP000008810">
    <property type="component" value="Chromosome 2"/>
</dbReference>
<feature type="non-terminal residue" evidence="2">
    <location>
        <position position="1"/>
    </location>
</feature>
<evidence type="ECO:0000313" key="2">
    <source>
        <dbReference type="EMBL" id="KQK05210.2"/>
    </source>
</evidence>
<name>A0A0Q3QUZ7_BRADI</name>
<reference evidence="3" key="3">
    <citation type="submission" date="2018-08" db="UniProtKB">
        <authorList>
            <consortium name="EnsemblPlants"/>
        </authorList>
    </citation>
    <scope>IDENTIFICATION</scope>
    <source>
        <strain evidence="3">cv. Bd21</strain>
    </source>
</reference>
<reference evidence="2" key="2">
    <citation type="submission" date="2017-06" db="EMBL/GenBank/DDBJ databases">
        <title>WGS assembly of Brachypodium distachyon.</title>
        <authorList>
            <consortium name="The International Brachypodium Initiative"/>
            <person name="Lucas S."/>
            <person name="Harmon-Smith M."/>
            <person name="Lail K."/>
            <person name="Tice H."/>
            <person name="Grimwood J."/>
            <person name="Bruce D."/>
            <person name="Barry K."/>
            <person name="Shu S."/>
            <person name="Lindquist E."/>
            <person name="Wang M."/>
            <person name="Pitluck S."/>
            <person name="Vogel J.P."/>
            <person name="Garvin D.F."/>
            <person name="Mockler T.C."/>
            <person name="Schmutz J."/>
            <person name="Rokhsar D."/>
            <person name="Bevan M.W."/>
        </authorList>
    </citation>
    <scope>NUCLEOTIDE SEQUENCE</scope>
    <source>
        <strain evidence="2">Bd21</strain>
    </source>
</reference>
<dbReference type="InParanoid" id="A0A0Q3QUZ7"/>
<protein>
    <submittedName>
        <fullName evidence="2 3">Uncharacterized protein</fullName>
    </submittedName>
</protein>
<accession>A0A0Q3QUZ7</accession>